<gene>
    <name evidence="1" type="ORF">DUNSADRAFT_9642</name>
</gene>
<comment type="caution">
    <text evidence="1">The sequence shown here is derived from an EMBL/GenBank/DDBJ whole genome shotgun (WGS) entry which is preliminary data.</text>
</comment>
<keyword evidence="2" id="KW-1185">Reference proteome</keyword>
<accession>A0ABQ7GH13</accession>
<name>A0ABQ7GH13_DUNSA</name>
<dbReference type="EMBL" id="MU069785">
    <property type="protein sequence ID" value="KAF5833895.1"/>
    <property type="molecule type" value="Genomic_DNA"/>
</dbReference>
<dbReference type="Proteomes" id="UP000815325">
    <property type="component" value="Unassembled WGS sequence"/>
</dbReference>
<dbReference type="Gene3D" id="2.60.40.790">
    <property type="match status" value="1"/>
</dbReference>
<evidence type="ECO:0000313" key="2">
    <source>
        <dbReference type="Proteomes" id="UP000815325"/>
    </source>
</evidence>
<evidence type="ECO:0000313" key="1">
    <source>
        <dbReference type="EMBL" id="KAF5833895.1"/>
    </source>
</evidence>
<protein>
    <submittedName>
        <fullName evidence="1">Uncharacterized protein</fullName>
    </submittedName>
</protein>
<sequence>MCIHPVHCCSHLPWPRQIELPPDVDLQNASAVLKQAGPLQLTCPKKKHNDTQEQLQQLKAEALASNKMTVIPVELEVT</sequence>
<reference evidence="1" key="1">
    <citation type="submission" date="2017-08" db="EMBL/GenBank/DDBJ databases">
        <authorList>
            <person name="Polle J.E."/>
            <person name="Barry K."/>
            <person name="Cushman J."/>
            <person name="Schmutz J."/>
            <person name="Tran D."/>
            <person name="Hathwaick L.T."/>
            <person name="Yim W.C."/>
            <person name="Jenkins J."/>
            <person name="Mckie-Krisberg Z.M."/>
            <person name="Prochnik S."/>
            <person name="Lindquist E."/>
            <person name="Dockter R.B."/>
            <person name="Adam C."/>
            <person name="Molina H."/>
            <person name="Bunkerborg J."/>
            <person name="Jin E."/>
            <person name="Buchheim M."/>
            <person name="Magnuson J."/>
        </authorList>
    </citation>
    <scope>NUCLEOTIDE SEQUENCE</scope>
    <source>
        <strain evidence="1">CCAP 19/18</strain>
    </source>
</reference>
<organism evidence="1 2">
    <name type="scientific">Dunaliella salina</name>
    <name type="common">Green alga</name>
    <name type="synonym">Protococcus salinus</name>
    <dbReference type="NCBI Taxonomy" id="3046"/>
    <lineage>
        <taxon>Eukaryota</taxon>
        <taxon>Viridiplantae</taxon>
        <taxon>Chlorophyta</taxon>
        <taxon>core chlorophytes</taxon>
        <taxon>Chlorophyceae</taxon>
        <taxon>CS clade</taxon>
        <taxon>Chlamydomonadales</taxon>
        <taxon>Dunaliellaceae</taxon>
        <taxon>Dunaliella</taxon>
    </lineage>
</organism>
<proteinExistence type="predicted"/>
<dbReference type="InterPro" id="IPR008978">
    <property type="entry name" value="HSP20-like_chaperone"/>
</dbReference>
<dbReference type="CDD" id="cd06464">
    <property type="entry name" value="ACD_sHsps-like"/>
    <property type="match status" value="1"/>
</dbReference>